<dbReference type="EMBL" id="MU003553">
    <property type="protein sequence ID" value="KAF2463210.1"/>
    <property type="molecule type" value="Genomic_DNA"/>
</dbReference>
<reference evidence="1" key="1">
    <citation type="journal article" date="2020" name="Stud. Mycol.">
        <title>101 Dothideomycetes genomes: a test case for predicting lifestyles and emergence of pathogens.</title>
        <authorList>
            <person name="Haridas S."/>
            <person name="Albert R."/>
            <person name="Binder M."/>
            <person name="Bloem J."/>
            <person name="Labutti K."/>
            <person name="Salamov A."/>
            <person name="Andreopoulos B."/>
            <person name="Baker S."/>
            <person name="Barry K."/>
            <person name="Bills G."/>
            <person name="Bluhm B."/>
            <person name="Cannon C."/>
            <person name="Castanera R."/>
            <person name="Culley D."/>
            <person name="Daum C."/>
            <person name="Ezra D."/>
            <person name="Gonzalez J."/>
            <person name="Henrissat B."/>
            <person name="Kuo A."/>
            <person name="Liang C."/>
            <person name="Lipzen A."/>
            <person name="Lutzoni F."/>
            <person name="Magnuson J."/>
            <person name="Mondo S."/>
            <person name="Nolan M."/>
            <person name="Ohm R."/>
            <person name="Pangilinan J."/>
            <person name="Park H.-J."/>
            <person name="Ramirez L."/>
            <person name="Alfaro M."/>
            <person name="Sun H."/>
            <person name="Tritt A."/>
            <person name="Yoshinaga Y."/>
            <person name="Zwiers L.-H."/>
            <person name="Turgeon B."/>
            <person name="Goodwin S."/>
            <person name="Spatafora J."/>
            <person name="Crous P."/>
            <person name="Grigoriev I."/>
        </authorList>
    </citation>
    <scope>NUCLEOTIDE SEQUENCE</scope>
    <source>
        <strain evidence="1">ATCC 200398</strain>
    </source>
</reference>
<dbReference type="Proteomes" id="UP000799755">
    <property type="component" value="Unassembled WGS sequence"/>
</dbReference>
<comment type="caution">
    <text evidence="1">The sequence shown here is derived from an EMBL/GenBank/DDBJ whole genome shotgun (WGS) entry which is preliminary data.</text>
</comment>
<name>A0ACB6Q9J7_9PLEO</name>
<keyword evidence="2" id="KW-1185">Reference proteome</keyword>
<evidence type="ECO:0000313" key="2">
    <source>
        <dbReference type="Proteomes" id="UP000799755"/>
    </source>
</evidence>
<proteinExistence type="predicted"/>
<accession>A0ACB6Q9J7</accession>
<organism evidence="1 2">
    <name type="scientific">Lindgomyces ingoldianus</name>
    <dbReference type="NCBI Taxonomy" id="673940"/>
    <lineage>
        <taxon>Eukaryota</taxon>
        <taxon>Fungi</taxon>
        <taxon>Dikarya</taxon>
        <taxon>Ascomycota</taxon>
        <taxon>Pezizomycotina</taxon>
        <taxon>Dothideomycetes</taxon>
        <taxon>Pleosporomycetidae</taxon>
        <taxon>Pleosporales</taxon>
        <taxon>Lindgomycetaceae</taxon>
        <taxon>Lindgomyces</taxon>
    </lineage>
</organism>
<sequence>MGWNEFQFWFYRIALIEELSAIEGSMASDFNDPPAVQNGIKPELSSGAFILNPRLFLFYHNNDETCKDSGKSVVDDLLLNQPGTESPQHSTAKRSWASSSLNPPPPFAPSSKLRASQRSPASSSGLSAPPASNPSKCQDVVLSAHKGQITTTSELVCHAASEVLGGTLQRE</sequence>
<gene>
    <name evidence="1" type="ORF">BDR25DRAFT_363110</name>
</gene>
<protein>
    <submittedName>
        <fullName evidence="1">Uncharacterized protein</fullName>
    </submittedName>
</protein>
<evidence type="ECO:0000313" key="1">
    <source>
        <dbReference type="EMBL" id="KAF2463210.1"/>
    </source>
</evidence>